<keyword evidence="11" id="KW-0489">Methyltransferase</keyword>
<dbReference type="NCBIfam" id="TIGR00222">
    <property type="entry name" value="panB"/>
    <property type="match status" value="1"/>
</dbReference>
<evidence type="ECO:0000256" key="3">
    <source>
        <dbReference type="ARBA" id="ARBA00011424"/>
    </source>
</evidence>
<dbReference type="GO" id="GO:0000287">
    <property type="term" value="F:magnesium ion binding"/>
    <property type="evidence" value="ECO:0007669"/>
    <property type="project" value="TreeGrafter"/>
</dbReference>
<dbReference type="RefSeq" id="WP_173085586.1">
    <property type="nucleotide sequence ID" value="NZ_BLTE01000013.1"/>
</dbReference>
<dbReference type="PIRSF" id="PIRSF000388">
    <property type="entry name" value="Pantoate_hydroxy_MeTrfase"/>
    <property type="match status" value="1"/>
</dbReference>
<evidence type="ECO:0000313" key="11">
    <source>
        <dbReference type="EMBL" id="GFK94983.1"/>
    </source>
</evidence>
<dbReference type="SUPFAM" id="SSF51621">
    <property type="entry name" value="Phosphoenolpyruvate/pyruvate domain"/>
    <property type="match status" value="1"/>
</dbReference>
<feature type="binding site" evidence="7 10">
    <location>
        <position position="46"/>
    </location>
    <ligand>
        <name>Mg(2+)</name>
        <dbReference type="ChEBI" id="CHEBI:18420"/>
    </ligand>
</feature>
<comment type="subcellular location">
    <subcellularLocation>
        <location evidence="7">Cytoplasm</location>
    </subcellularLocation>
</comment>
<evidence type="ECO:0000256" key="10">
    <source>
        <dbReference type="PIRSR" id="PIRSR000388-3"/>
    </source>
</evidence>
<dbReference type="GO" id="GO:0015940">
    <property type="term" value="P:pantothenate biosynthetic process"/>
    <property type="evidence" value="ECO:0007669"/>
    <property type="project" value="UniProtKB-UniRule"/>
</dbReference>
<evidence type="ECO:0000256" key="2">
    <source>
        <dbReference type="ARBA" id="ARBA00008676"/>
    </source>
</evidence>
<dbReference type="Proteomes" id="UP000494245">
    <property type="component" value="Unassembled WGS sequence"/>
</dbReference>
<evidence type="ECO:0000256" key="7">
    <source>
        <dbReference type="HAMAP-Rule" id="MF_00156"/>
    </source>
</evidence>
<comment type="catalytic activity">
    <reaction evidence="7">
        <text>(6R)-5,10-methylene-5,6,7,8-tetrahydrofolate + 3-methyl-2-oxobutanoate + H2O = 2-dehydropantoate + (6S)-5,6,7,8-tetrahydrofolate</text>
        <dbReference type="Rhea" id="RHEA:11824"/>
        <dbReference type="ChEBI" id="CHEBI:11561"/>
        <dbReference type="ChEBI" id="CHEBI:11851"/>
        <dbReference type="ChEBI" id="CHEBI:15377"/>
        <dbReference type="ChEBI" id="CHEBI:15636"/>
        <dbReference type="ChEBI" id="CHEBI:57453"/>
        <dbReference type="EC" id="2.1.2.11"/>
    </reaction>
</comment>
<accession>A0A6V8LR69</accession>
<dbReference type="PANTHER" id="PTHR20881">
    <property type="entry name" value="3-METHYL-2-OXOBUTANOATE HYDROXYMETHYLTRANSFERASE"/>
    <property type="match status" value="1"/>
</dbReference>
<dbReference type="PANTHER" id="PTHR20881:SF0">
    <property type="entry name" value="3-METHYL-2-OXOBUTANOATE HYDROXYMETHYLTRANSFERASE"/>
    <property type="match status" value="1"/>
</dbReference>
<dbReference type="GO" id="GO:0032259">
    <property type="term" value="P:methylation"/>
    <property type="evidence" value="ECO:0007669"/>
    <property type="project" value="UniProtKB-KW"/>
</dbReference>
<evidence type="ECO:0000313" key="12">
    <source>
        <dbReference type="Proteomes" id="UP000494245"/>
    </source>
</evidence>
<reference evidence="11 12" key="2">
    <citation type="submission" date="2020-05" db="EMBL/GenBank/DDBJ databases">
        <title>Draft genome sequence of Desulfovibrio sp. strainFSS-1.</title>
        <authorList>
            <person name="Shimoshige H."/>
            <person name="Kobayashi H."/>
            <person name="Maekawa T."/>
        </authorList>
    </citation>
    <scope>NUCLEOTIDE SEQUENCE [LARGE SCALE GENOMIC DNA]</scope>
    <source>
        <strain evidence="11 12">SIID29052-01</strain>
    </source>
</reference>
<dbReference type="AlphaFoldDB" id="A0A6V8LR69"/>
<dbReference type="GO" id="GO:0005737">
    <property type="term" value="C:cytoplasm"/>
    <property type="evidence" value="ECO:0007669"/>
    <property type="project" value="UniProtKB-SubCell"/>
</dbReference>
<evidence type="ECO:0000256" key="9">
    <source>
        <dbReference type="PIRSR" id="PIRSR000388-2"/>
    </source>
</evidence>
<dbReference type="InterPro" id="IPR015813">
    <property type="entry name" value="Pyrv/PenolPyrv_kinase-like_dom"/>
</dbReference>
<feature type="binding site" evidence="7 9">
    <location>
        <begin position="46"/>
        <end position="47"/>
    </location>
    <ligand>
        <name>3-methyl-2-oxobutanoate</name>
        <dbReference type="ChEBI" id="CHEBI:11851"/>
    </ligand>
</feature>
<proteinExistence type="inferred from homology"/>
<evidence type="ECO:0000256" key="4">
    <source>
        <dbReference type="ARBA" id="ARBA00022655"/>
    </source>
</evidence>
<dbReference type="CDD" id="cd06557">
    <property type="entry name" value="KPHMT-like"/>
    <property type="match status" value="1"/>
</dbReference>
<dbReference type="Gene3D" id="3.20.20.60">
    <property type="entry name" value="Phosphoenolpyruvate-binding domains"/>
    <property type="match status" value="1"/>
</dbReference>
<evidence type="ECO:0000256" key="5">
    <source>
        <dbReference type="ARBA" id="ARBA00022679"/>
    </source>
</evidence>
<dbReference type="GO" id="GO:0008168">
    <property type="term" value="F:methyltransferase activity"/>
    <property type="evidence" value="ECO:0007669"/>
    <property type="project" value="UniProtKB-KW"/>
</dbReference>
<dbReference type="EMBL" id="BLTE01000013">
    <property type="protein sequence ID" value="GFK94983.1"/>
    <property type="molecule type" value="Genomic_DNA"/>
</dbReference>
<evidence type="ECO:0000256" key="8">
    <source>
        <dbReference type="PIRSR" id="PIRSR000388-1"/>
    </source>
</evidence>
<gene>
    <name evidence="7 11" type="primary">panB</name>
    <name evidence="11" type="ORF">NNJEOMEG_02831</name>
</gene>
<keyword evidence="7 10" id="KW-0479">Metal-binding</keyword>
<keyword evidence="5 7" id="KW-0808">Transferase</keyword>
<dbReference type="GO" id="GO:0003864">
    <property type="term" value="F:3-methyl-2-oxobutanoate hydroxymethyltransferase activity"/>
    <property type="evidence" value="ECO:0007669"/>
    <property type="project" value="UniProtKB-UniRule"/>
</dbReference>
<comment type="pathway">
    <text evidence="1 7">Cofactor biosynthesis; (R)-pantothenate biosynthesis; (R)-pantoate from 3-methyl-2-oxobutanoate: step 1/2.</text>
</comment>
<comment type="function">
    <text evidence="6 7">Catalyzes the reversible reaction in which hydroxymethyl group from 5,10-methylenetetrahydrofolate is transferred onto alpha-ketoisovalerate to form ketopantoate.</text>
</comment>
<comment type="cofactor">
    <cofactor evidence="7 10">
        <name>Mg(2+)</name>
        <dbReference type="ChEBI" id="CHEBI:18420"/>
    </cofactor>
    <text evidence="7 10">Binds 1 Mg(2+) ion per subunit.</text>
</comment>
<keyword evidence="7" id="KW-0963">Cytoplasm</keyword>
<dbReference type="UniPathway" id="UPA00028">
    <property type="reaction ID" value="UER00003"/>
</dbReference>
<keyword evidence="12" id="KW-1185">Reference proteome</keyword>
<comment type="similarity">
    <text evidence="2 7">Belongs to the PanB family.</text>
</comment>
<comment type="subunit">
    <text evidence="3 7">Homodecamer; pentamer of dimers.</text>
</comment>
<reference evidence="11 12" key="1">
    <citation type="submission" date="2020-04" db="EMBL/GenBank/DDBJ databases">
        <authorList>
            <consortium name="Desulfovibrio sp. FSS-1 genome sequencing consortium"/>
            <person name="Shimoshige H."/>
            <person name="Kobayashi H."/>
            <person name="Maekawa T."/>
        </authorList>
    </citation>
    <scope>NUCLEOTIDE SEQUENCE [LARGE SCALE GENOMIC DNA]</scope>
    <source>
        <strain evidence="11 12">SIID29052-01</strain>
    </source>
</reference>
<evidence type="ECO:0000256" key="1">
    <source>
        <dbReference type="ARBA" id="ARBA00005033"/>
    </source>
</evidence>
<keyword evidence="4 7" id="KW-0566">Pantothenate biosynthesis</keyword>
<dbReference type="EC" id="2.1.2.11" evidence="7"/>
<organism evidence="11 12">
    <name type="scientific">Fundidesulfovibrio magnetotacticus</name>
    <dbReference type="NCBI Taxonomy" id="2730080"/>
    <lineage>
        <taxon>Bacteria</taxon>
        <taxon>Pseudomonadati</taxon>
        <taxon>Thermodesulfobacteriota</taxon>
        <taxon>Desulfovibrionia</taxon>
        <taxon>Desulfovibrionales</taxon>
        <taxon>Desulfovibrionaceae</taxon>
        <taxon>Fundidesulfovibrio</taxon>
    </lineage>
</organism>
<feature type="binding site" evidence="7 10">
    <location>
        <position position="117"/>
    </location>
    <ligand>
        <name>Mg(2+)</name>
        <dbReference type="ChEBI" id="CHEBI:18420"/>
    </ligand>
</feature>
<protein>
    <recommendedName>
        <fullName evidence="7">3-methyl-2-oxobutanoate hydroxymethyltransferase</fullName>
        <ecNumber evidence="7">2.1.2.11</ecNumber>
    </recommendedName>
    <alternativeName>
        <fullName evidence="7">Ketopantoate hydroxymethyltransferase</fullName>
        <shortName evidence="7">KPHMT</shortName>
    </alternativeName>
</protein>
<keyword evidence="7 10" id="KW-0460">Magnesium</keyword>
<comment type="caution">
    <text evidence="11">The sequence shown here is derived from an EMBL/GenBank/DDBJ whole genome shotgun (WGS) entry which is preliminary data.</text>
</comment>
<feature type="binding site" evidence="7 9">
    <location>
        <position position="85"/>
    </location>
    <ligand>
        <name>3-methyl-2-oxobutanoate</name>
        <dbReference type="ChEBI" id="CHEBI:11851"/>
    </ligand>
</feature>
<dbReference type="NCBIfam" id="NF001452">
    <property type="entry name" value="PRK00311.1"/>
    <property type="match status" value="1"/>
</dbReference>
<sequence length="283" mass="29866">MPDSKTTVPSVTRSKGERKLVVITAYDAGQAALAEAAGADILLVGDSLAMVVLGHPDTLSVTMDEMLHHVKAVSRGASKALVVADMPFMSYQADVAEAVRNAGRMLKEGRAQAVKVEGGAEIAPQVRAMTASGIPVVGHLGLTPQHVAAFGGFRVQARTARDARRLLDDALAVARAGAFALVLECVPREVARIVTGRVDVPTIGIGAGPDCDGQVLVYHDLLGLGGGFSPRFVKRYDDLGARTREALSRFAAEVRDGTFPGPEHGFAMNEAEWERLASDLEES</sequence>
<dbReference type="FunFam" id="3.20.20.60:FF:000003">
    <property type="entry name" value="3-methyl-2-oxobutanoate hydroxymethyltransferase"/>
    <property type="match status" value="1"/>
</dbReference>
<dbReference type="Pfam" id="PF02548">
    <property type="entry name" value="Pantoate_transf"/>
    <property type="match status" value="1"/>
</dbReference>
<feature type="binding site" evidence="7 9">
    <location>
        <position position="115"/>
    </location>
    <ligand>
        <name>3-methyl-2-oxobutanoate</name>
        <dbReference type="ChEBI" id="CHEBI:11851"/>
    </ligand>
</feature>
<dbReference type="InterPro" id="IPR003700">
    <property type="entry name" value="Pantoate_hydroxy_MeTrfase"/>
</dbReference>
<evidence type="ECO:0000256" key="6">
    <source>
        <dbReference type="ARBA" id="ARBA00056497"/>
    </source>
</evidence>
<name>A0A6V8LR69_9BACT</name>
<feature type="binding site" evidence="7 10">
    <location>
        <position position="85"/>
    </location>
    <ligand>
        <name>Mg(2+)</name>
        <dbReference type="ChEBI" id="CHEBI:18420"/>
    </ligand>
</feature>
<dbReference type="InterPro" id="IPR040442">
    <property type="entry name" value="Pyrv_kinase-like_dom_sf"/>
</dbReference>
<feature type="active site" description="Proton acceptor" evidence="7 8">
    <location>
        <position position="184"/>
    </location>
</feature>
<dbReference type="HAMAP" id="MF_00156">
    <property type="entry name" value="PanB"/>
    <property type="match status" value="1"/>
</dbReference>